<dbReference type="InterPro" id="IPR029039">
    <property type="entry name" value="Flavoprotein-like_sf"/>
</dbReference>
<dbReference type="STRING" id="1122991.GCA_000613445_00846"/>
<evidence type="ECO:0000313" key="3">
    <source>
        <dbReference type="EMBL" id="PXX20250.1"/>
    </source>
</evidence>
<dbReference type="RefSeq" id="WP_025816937.1">
    <property type="nucleotide sequence ID" value="NZ_BAIZ01000037.1"/>
</dbReference>
<dbReference type="SUPFAM" id="SSF52218">
    <property type="entry name" value="Flavoproteins"/>
    <property type="match status" value="1"/>
</dbReference>
<dbReference type="Proteomes" id="UP000248314">
    <property type="component" value="Unassembled WGS sequence"/>
</dbReference>
<protein>
    <submittedName>
        <fullName evidence="3">Putative NADPH-quinone reductase</fullName>
    </submittedName>
</protein>
<evidence type="ECO:0000256" key="1">
    <source>
        <dbReference type="ARBA" id="ARBA00023002"/>
    </source>
</evidence>
<dbReference type="InterPro" id="IPR046980">
    <property type="entry name" value="KefG/KefF"/>
</dbReference>
<organism evidence="3 4">
    <name type="scientific">Hoylesella shahii DSM 15611 = JCM 12083</name>
    <dbReference type="NCBI Taxonomy" id="1122991"/>
    <lineage>
        <taxon>Bacteria</taxon>
        <taxon>Pseudomonadati</taxon>
        <taxon>Bacteroidota</taxon>
        <taxon>Bacteroidia</taxon>
        <taxon>Bacteroidales</taxon>
        <taxon>Prevotellaceae</taxon>
        <taxon>Hoylesella</taxon>
    </lineage>
</organism>
<dbReference type="PANTHER" id="PTHR47307">
    <property type="entry name" value="GLUTATHIONE-REGULATED POTASSIUM-EFFLUX SYSTEM ANCILLARY PROTEIN KEFG"/>
    <property type="match status" value="1"/>
</dbReference>
<dbReference type="Gene3D" id="3.40.50.360">
    <property type="match status" value="1"/>
</dbReference>
<reference evidence="3 4" key="1">
    <citation type="submission" date="2018-05" db="EMBL/GenBank/DDBJ databases">
        <title>Genomic Encyclopedia of Type Strains, Phase I: the one thousand microbial genomes (KMG-I) project.</title>
        <authorList>
            <person name="Kyrpides N."/>
        </authorList>
    </citation>
    <scope>NUCLEOTIDE SEQUENCE [LARGE SCALE GENOMIC DNA]</scope>
    <source>
        <strain evidence="3 4">DSM 15611</strain>
    </source>
</reference>
<name>A0A318HR03_9BACT</name>
<dbReference type="PANTHER" id="PTHR47307:SF1">
    <property type="entry name" value="GLUTATHIONE-REGULATED POTASSIUM-EFFLUX SYSTEM ANCILLARY PROTEIN KEFG"/>
    <property type="match status" value="1"/>
</dbReference>
<accession>A0A318HR03</accession>
<dbReference type="InterPro" id="IPR003680">
    <property type="entry name" value="Flavodoxin_fold"/>
</dbReference>
<dbReference type="GO" id="GO:0009055">
    <property type="term" value="F:electron transfer activity"/>
    <property type="evidence" value="ECO:0007669"/>
    <property type="project" value="TreeGrafter"/>
</dbReference>
<dbReference type="GO" id="GO:0003955">
    <property type="term" value="F:NAD(P)H dehydrogenase (quinone) activity"/>
    <property type="evidence" value="ECO:0007669"/>
    <property type="project" value="TreeGrafter"/>
</dbReference>
<dbReference type="AlphaFoldDB" id="A0A318HR03"/>
<feature type="domain" description="Flavodoxin-like fold" evidence="2">
    <location>
        <begin position="2"/>
        <end position="176"/>
    </location>
</feature>
<dbReference type="OrthoDB" id="652200at2"/>
<keyword evidence="4" id="KW-1185">Reference proteome</keyword>
<sequence length="187" mass="21135">MKNVLIISGHTNLTNDSVANKTIIEELRKAHPEYQFNVLSEAYPNYVFDVEAEQEKLRRADVIVFQFPVFWYSMPSLLRKWIEDVVVHGFAYGSEGTALQGKKLIASFTTGGPAEAYTAESFVEYTIEQILDTQLKPTANLCGLQLQPFVYTCGVSYANRTDAQALETMKQRCREHAVKLAEVIENC</sequence>
<evidence type="ECO:0000313" key="4">
    <source>
        <dbReference type="Proteomes" id="UP000248314"/>
    </source>
</evidence>
<comment type="caution">
    <text evidence="3">The sequence shown here is derived from an EMBL/GenBank/DDBJ whole genome shotgun (WGS) entry which is preliminary data.</text>
</comment>
<dbReference type="Pfam" id="PF02525">
    <property type="entry name" value="Flavodoxin_2"/>
    <property type="match status" value="1"/>
</dbReference>
<proteinExistence type="predicted"/>
<dbReference type="GO" id="GO:0010181">
    <property type="term" value="F:FMN binding"/>
    <property type="evidence" value="ECO:0007669"/>
    <property type="project" value="TreeGrafter"/>
</dbReference>
<dbReference type="EMBL" id="QJJX01000029">
    <property type="protein sequence ID" value="PXX20250.1"/>
    <property type="molecule type" value="Genomic_DNA"/>
</dbReference>
<evidence type="ECO:0000259" key="2">
    <source>
        <dbReference type="Pfam" id="PF02525"/>
    </source>
</evidence>
<gene>
    <name evidence="3" type="ORF">EJ73_02155</name>
</gene>
<keyword evidence="1" id="KW-0560">Oxidoreductase</keyword>